<organism evidence="4 5">
    <name type="scientific">Talaromyces atroroseus</name>
    <dbReference type="NCBI Taxonomy" id="1441469"/>
    <lineage>
        <taxon>Eukaryota</taxon>
        <taxon>Fungi</taxon>
        <taxon>Dikarya</taxon>
        <taxon>Ascomycota</taxon>
        <taxon>Pezizomycotina</taxon>
        <taxon>Eurotiomycetes</taxon>
        <taxon>Eurotiomycetidae</taxon>
        <taxon>Eurotiales</taxon>
        <taxon>Trichocomaceae</taxon>
        <taxon>Talaromyces</taxon>
        <taxon>Talaromyces sect. Trachyspermi</taxon>
    </lineage>
</organism>
<dbReference type="PANTHER" id="PTHR47990">
    <property type="entry name" value="2-OXOGLUTARATE (2OG) AND FE(II)-DEPENDENT OXYGENASE SUPERFAMILY PROTEIN-RELATED"/>
    <property type="match status" value="1"/>
</dbReference>
<dbReference type="Gene3D" id="2.60.120.330">
    <property type="entry name" value="B-lactam Antibiotic, Isopenicillin N Synthase, Chain"/>
    <property type="match status" value="1"/>
</dbReference>
<evidence type="ECO:0000313" key="5">
    <source>
        <dbReference type="Proteomes" id="UP000214365"/>
    </source>
</evidence>
<dbReference type="Pfam" id="PF03171">
    <property type="entry name" value="2OG-FeII_Oxy"/>
    <property type="match status" value="1"/>
</dbReference>
<dbReference type="PRINTS" id="PR00682">
    <property type="entry name" value="IPNSYNTHASE"/>
</dbReference>
<feature type="region of interest" description="Disordered" evidence="2">
    <location>
        <begin position="478"/>
        <end position="499"/>
    </location>
</feature>
<dbReference type="InterPro" id="IPR005123">
    <property type="entry name" value="Oxoglu/Fe-dep_dioxygenase_dom"/>
</dbReference>
<comment type="caution">
    <text evidence="4">The sequence shown here is derived from an EMBL/GenBank/DDBJ whole genome shotgun (WGS) entry which is preliminary data.</text>
</comment>
<comment type="similarity">
    <text evidence="1">Belongs to the iron/ascorbate-dependent oxidoreductase family.</text>
</comment>
<feature type="region of interest" description="Disordered" evidence="2">
    <location>
        <begin position="375"/>
        <end position="394"/>
    </location>
</feature>
<evidence type="ECO:0000313" key="4">
    <source>
        <dbReference type="EMBL" id="OKL60046.1"/>
    </source>
</evidence>
<dbReference type="InterPro" id="IPR026992">
    <property type="entry name" value="DIOX_N"/>
</dbReference>
<dbReference type="RefSeq" id="XP_020120167.1">
    <property type="nucleotide sequence ID" value="XM_020267299.1"/>
</dbReference>
<sequence length="857" mass="96580">MSTEVLQQPAKVQIPDGYTVLELTSAYGPVYRTIKNATPRDATPEEIPIIDISRIFSDSLDVRKTVAKEIRDAATTIGFFYMKGHGIPEKVINAALQSAQDFFHQPEEIKQRVNQANSKWFNGWNGPKSHRANAVESLDIRESFGFRYDPRYDPSVDNVESIPQDIKDGFRAEEYCWTQTANLPHFKTDVLEYWRSCLALARRLIRIFALALELPEDYFDAMTSHPDAAVALNYYPSIPENMAEKADAEVVSIGSHTDLQFFTMLWQDQNGGLQVLNRDGQWLNARPIEGTFVVNIGDYLMRITNDRFVSTVHRAKNFSKNERYSLPFFLGFNFNETCGVLPSCVDAHHPAKYEPISCSEWVHLRFKATNLEGGSGDPPLNQIAPRKRPEAARRGDSIAHISCDLPGIDNEPRFEDTASINDVDARLASIEQRLECVQTQISIIPEAMNSRLAHLERSVDELAQLIRGVFHGMHAISRPHQDTHHTPGSSTSLDLTDPAGNGVTRPVLLLRNLQTQFFGPKRDFSDEVLALGNVVSAEIIRLPLARHLVQMQVYPEANCVNNTHDLPDDFEQNHPLLFSTACLLASRFVPSISKATGHKIYLMVRRLAASVVLKPPPLSHEELQGLLLLNTPKSSFEDARLSAEVLLYWKTAHLLGHSQRMEASESLIFDELVQWKLSWGQVFDNPLSVSLRFSYMFCYLLLYRVSLRAQTSSPILKGAALKVSREILEMFQELDFAVILDLPDYYFFITIYAALTLCKFTIRDPLIAATQETLTDLAPNDEHIAFRFGTVLQEIRQKAAAAGTSLMHQTSREIEIEGLTSNEHYAWDVFMAAYYPQHTGTPGRGLESTAFSDETAV</sequence>
<dbReference type="SUPFAM" id="SSF51197">
    <property type="entry name" value="Clavaminate synthase-like"/>
    <property type="match status" value="1"/>
</dbReference>
<feature type="domain" description="Fe2OG dioxygenase" evidence="3">
    <location>
        <begin position="225"/>
        <end position="332"/>
    </location>
</feature>
<dbReference type="InterPro" id="IPR027443">
    <property type="entry name" value="IPNS-like_sf"/>
</dbReference>
<dbReference type="STRING" id="1441469.A0A225AYJ5"/>
<reference evidence="4 5" key="1">
    <citation type="submission" date="2015-06" db="EMBL/GenBank/DDBJ databases">
        <title>Talaromyces atroroseus IBT 11181 draft genome.</title>
        <authorList>
            <person name="Rasmussen K.B."/>
            <person name="Rasmussen S."/>
            <person name="Petersen B."/>
            <person name="Sicheritz-Ponten T."/>
            <person name="Mortensen U.H."/>
            <person name="Thrane U."/>
        </authorList>
    </citation>
    <scope>NUCLEOTIDE SEQUENCE [LARGE SCALE GENOMIC DNA]</scope>
    <source>
        <strain evidence="4 5">IBT 11181</strain>
    </source>
</reference>
<name>A0A225AYJ5_TALAT</name>
<dbReference type="Proteomes" id="UP000214365">
    <property type="component" value="Unassembled WGS sequence"/>
</dbReference>
<dbReference type="GeneID" id="31004726"/>
<dbReference type="Pfam" id="PF14226">
    <property type="entry name" value="DIOX_N"/>
    <property type="match status" value="1"/>
</dbReference>
<protein>
    <recommendedName>
        <fullName evidence="3">Fe2OG dioxygenase domain-containing protein</fullName>
    </recommendedName>
</protein>
<evidence type="ECO:0000256" key="1">
    <source>
        <dbReference type="ARBA" id="ARBA00008056"/>
    </source>
</evidence>
<dbReference type="GO" id="GO:0044283">
    <property type="term" value="P:small molecule biosynthetic process"/>
    <property type="evidence" value="ECO:0007669"/>
    <property type="project" value="UniProtKB-ARBA"/>
</dbReference>
<proteinExistence type="inferred from homology"/>
<dbReference type="PROSITE" id="PS51471">
    <property type="entry name" value="FE2OG_OXY"/>
    <property type="match status" value="1"/>
</dbReference>
<dbReference type="InterPro" id="IPR044861">
    <property type="entry name" value="IPNS-like_FE2OG_OXY"/>
</dbReference>
<evidence type="ECO:0000259" key="3">
    <source>
        <dbReference type="PROSITE" id="PS51471"/>
    </source>
</evidence>
<dbReference type="InterPro" id="IPR050231">
    <property type="entry name" value="Iron_ascorbate_oxido_reductase"/>
</dbReference>
<keyword evidence="5" id="KW-1185">Reference proteome</keyword>
<evidence type="ECO:0000256" key="2">
    <source>
        <dbReference type="SAM" id="MobiDB-lite"/>
    </source>
</evidence>
<gene>
    <name evidence="4" type="ORF">UA08_04970</name>
</gene>
<dbReference type="EMBL" id="LFMY01000006">
    <property type="protein sequence ID" value="OKL60046.1"/>
    <property type="molecule type" value="Genomic_DNA"/>
</dbReference>
<dbReference type="OrthoDB" id="288590at2759"/>
<dbReference type="AlphaFoldDB" id="A0A225AYJ5"/>
<accession>A0A225AYJ5</accession>